<dbReference type="SMART" id="SM00902">
    <property type="entry name" value="Fe_hyd_SSU"/>
    <property type="match status" value="1"/>
</dbReference>
<dbReference type="GO" id="GO:0009055">
    <property type="term" value="F:electron transfer activity"/>
    <property type="evidence" value="ECO:0007669"/>
    <property type="project" value="InterPro"/>
</dbReference>
<evidence type="ECO:0000256" key="1">
    <source>
        <dbReference type="ARBA" id="ARBA00004418"/>
    </source>
</evidence>
<dbReference type="Gene3D" id="4.10.260.20">
    <property type="entry name" value="Iron hydrogenase, small subunit"/>
    <property type="match status" value="1"/>
</dbReference>
<dbReference type="GO" id="GO:0042597">
    <property type="term" value="C:periplasmic space"/>
    <property type="evidence" value="ECO:0007669"/>
    <property type="project" value="UniProtKB-SubCell"/>
</dbReference>
<keyword evidence="4" id="KW-0408">Iron</keyword>
<name>A0A7W8FHC0_9BACT</name>
<evidence type="ECO:0000313" key="6">
    <source>
        <dbReference type="EMBL" id="MBB5143702.1"/>
    </source>
</evidence>
<comment type="caution">
    <text evidence="6">The sequence shown here is derived from an EMBL/GenBank/DDBJ whole genome shotgun (WGS) entry which is preliminary data.</text>
</comment>
<keyword evidence="4" id="KW-0411">Iron-sulfur</keyword>
<dbReference type="InterPro" id="IPR003149">
    <property type="entry name" value="Fe_hydrogenase_ssu"/>
</dbReference>
<dbReference type="InterPro" id="IPR006311">
    <property type="entry name" value="TAT_signal"/>
</dbReference>
<dbReference type="GO" id="GO:0005506">
    <property type="term" value="F:iron ion binding"/>
    <property type="evidence" value="ECO:0007669"/>
    <property type="project" value="InterPro"/>
</dbReference>
<gene>
    <name evidence="6" type="ORF">HNQ38_001802</name>
</gene>
<dbReference type="AlphaFoldDB" id="A0A7W8FHC0"/>
<dbReference type="EC" id="1.12.7.2" evidence="6"/>
<keyword evidence="6" id="KW-0560">Oxidoreductase</keyword>
<comment type="subcellular location">
    <subcellularLocation>
        <location evidence="1">Periplasm</location>
    </subcellularLocation>
</comment>
<dbReference type="NCBIfam" id="TIGR01409">
    <property type="entry name" value="TAT_signal_seq"/>
    <property type="match status" value="1"/>
</dbReference>
<dbReference type="InterPro" id="IPR036991">
    <property type="entry name" value="Fe_hydrogenase_ssu_sf"/>
</dbReference>
<feature type="domain" description="Iron hydrogenase small subunit" evidence="5">
    <location>
        <begin position="37"/>
        <end position="96"/>
    </location>
</feature>
<accession>A0A7W8FHC0</accession>
<evidence type="ECO:0000259" key="5">
    <source>
        <dbReference type="SMART" id="SM00902"/>
    </source>
</evidence>
<dbReference type="Pfam" id="PF02256">
    <property type="entry name" value="Fe_hyd_SSU"/>
    <property type="match status" value="1"/>
</dbReference>
<dbReference type="RefSeq" id="WP_183719467.1">
    <property type="nucleotide sequence ID" value="NZ_JACHGO010000005.1"/>
</dbReference>
<dbReference type="SUPFAM" id="SSF48674">
    <property type="entry name" value="Fe-only hydrogenase smaller subunit"/>
    <property type="match status" value="1"/>
</dbReference>
<proteinExistence type="predicted"/>
<reference evidence="6 7" key="1">
    <citation type="submission" date="2020-08" db="EMBL/GenBank/DDBJ databases">
        <title>Genomic Encyclopedia of Type Strains, Phase IV (KMG-IV): sequencing the most valuable type-strain genomes for metagenomic binning, comparative biology and taxonomic classification.</title>
        <authorList>
            <person name="Goeker M."/>
        </authorList>
    </citation>
    <scope>NUCLEOTIDE SEQUENCE [LARGE SCALE GENOMIC DNA]</scope>
    <source>
        <strain evidence="6 7">DSM 11275</strain>
    </source>
</reference>
<dbReference type="GO" id="GO:0051536">
    <property type="term" value="F:iron-sulfur cluster binding"/>
    <property type="evidence" value="ECO:0007669"/>
    <property type="project" value="UniProtKB-KW"/>
</dbReference>
<keyword evidence="7" id="KW-1185">Reference proteome</keyword>
<evidence type="ECO:0000256" key="3">
    <source>
        <dbReference type="ARBA" id="ARBA00022723"/>
    </source>
</evidence>
<evidence type="ECO:0000256" key="2">
    <source>
        <dbReference type="ARBA" id="ARBA00011771"/>
    </source>
</evidence>
<dbReference type="InterPro" id="IPR019546">
    <property type="entry name" value="TAT_signal_bac_arc"/>
</dbReference>
<dbReference type="Proteomes" id="UP000539075">
    <property type="component" value="Unassembled WGS sequence"/>
</dbReference>
<comment type="subunit">
    <text evidence="2">Heterodimer of a large and a small subunit.</text>
</comment>
<sequence length="124" mass="13966">MSIIGITRRGFLKGACIVSGGLLLSVRLVNKAHAAVKDIKDYMVDRTKGVYGADAAFPKRASQDNTQVKALYDNWLGKPLSHKSEELLHTQWFDKSKNLQALVDAGVYPHHRYKEFAETPYPYE</sequence>
<organism evidence="6 7">
    <name type="scientific">Desulfovibrio intestinalis</name>
    <dbReference type="NCBI Taxonomy" id="58621"/>
    <lineage>
        <taxon>Bacteria</taxon>
        <taxon>Pseudomonadati</taxon>
        <taxon>Thermodesulfobacteriota</taxon>
        <taxon>Desulfovibrionia</taxon>
        <taxon>Desulfovibrionales</taxon>
        <taxon>Desulfovibrionaceae</taxon>
        <taxon>Desulfovibrio</taxon>
    </lineage>
</organism>
<dbReference type="InterPro" id="IPR008953">
    <property type="entry name" value="Fe_hydrogenase_HydB"/>
</dbReference>
<dbReference type="GO" id="GO:0008901">
    <property type="term" value="F:ferredoxin hydrogenase activity"/>
    <property type="evidence" value="ECO:0007669"/>
    <property type="project" value="UniProtKB-EC"/>
</dbReference>
<evidence type="ECO:0000313" key="7">
    <source>
        <dbReference type="Proteomes" id="UP000539075"/>
    </source>
</evidence>
<dbReference type="EMBL" id="JACHGO010000005">
    <property type="protein sequence ID" value="MBB5143702.1"/>
    <property type="molecule type" value="Genomic_DNA"/>
</dbReference>
<evidence type="ECO:0000256" key="4">
    <source>
        <dbReference type="ARBA" id="ARBA00023014"/>
    </source>
</evidence>
<protein>
    <submittedName>
        <fullName evidence="6">Ferredoxin hydrogenase small subunit</fullName>
        <ecNumber evidence="6">1.12.7.2</ecNumber>
    </submittedName>
</protein>
<dbReference type="PROSITE" id="PS51318">
    <property type="entry name" value="TAT"/>
    <property type="match status" value="1"/>
</dbReference>
<keyword evidence="3" id="KW-0479">Metal-binding</keyword>